<dbReference type="GeneID" id="96006702"/>
<feature type="region of interest" description="Disordered" evidence="1">
    <location>
        <begin position="350"/>
        <end position="411"/>
    </location>
</feature>
<dbReference type="RefSeq" id="XP_069229520.1">
    <property type="nucleotide sequence ID" value="XM_069373864.1"/>
</dbReference>
<accession>A0AB34KS74</accession>
<proteinExistence type="predicted"/>
<reference evidence="4 5" key="1">
    <citation type="journal article" date="2020" name="Microbiol. Resour. Announc.">
        <title>Draft Genome Sequence of a Cladosporium Species Isolated from the Mesophotic Ascidian Didemnum maculosum.</title>
        <authorList>
            <person name="Gioti A."/>
            <person name="Siaperas R."/>
            <person name="Nikolaivits E."/>
            <person name="Le Goff G."/>
            <person name="Ouazzani J."/>
            <person name="Kotoulas G."/>
            <person name="Topakas E."/>
        </authorList>
    </citation>
    <scope>NUCLEOTIDE SEQUENCE [LARGE SCALE GENOMIC DNA]</scope>
    <source>
        <strain evidence="4 5">TM138-S3</strain>
    </source>
</reference>
<feature type="signal peptide" evidence="2">
    <location>
        <begin position="1"/>
        <end position="17"/>
    </location>
</feature>
<evidence type="ECO:0000256" key="1">
    <source>
        <dbReference type="SAM" id="MobiDB-lite"/>
    </source>
</evidence>
<name>A0AB34KS74_9PEZI</name>
<protein>
    <recommendedName>
        <fullName evidence="3">DUF1996 domain-containing protein</fullName>
    </recommendedName>
</protein>
<gene>
    <name evidence="4" type="ORF">WHR41_05259</name>
</gene>
<feature type="compositionally biased region" description="Low complexity" evidence="1">
    <location>
        <begin position="365"/>
        <end position="376"/>
    </location>
</feature>
<dbReference type="EMBL" id="JAAQHG020000014">
    <property type="protein sequence ID" value="KAL1586415.1"/>
    <property type="molecule type" value="Genomic_DNA"/>
</dbReference>
<keyword evidence="2" id="KW-0732">Signal</keyword>
<feature type="compositionally biased region" description="Basic and acidic residues" evidence="1">
    <location>
        <begin position="392"/>
        <end position="401"/>
    </location>
</feature>
<dbReference type="Proteomes" id="UP000803884">
    <property type="component" value="Unassembled WGS sequence"/>
</dbReference>
<evidence type="ECO:0000313" key="5">
    <source>
        <dbReference type="Proteomes" id="UP000803884"/>
    </source>
</evidence>
<dbReference type="PANTHER" id="PTHR43662">
    <property type="match status" value="1"/>
</dbReference>
<sequence length="489" mass="52968">MRSTTAAALTLVSGAHAFWRMPCRTETGVARMDPIVDPGQIADHVHTIAGSGNFHMESTYADLTAEGACTSCAVTQDHSAYWTPALYFVYSNGSSVIVPQIGGMLAYYLYYMDNVKAFPEGFQMLAGQRDLRSFNGSFPDEPLSSWPQEPDDQKWLSQRALGFNCLNYGATAEPSLYRHELPEKSYMDANCKDGMRLEIGFPSCGNGELDSDDHQSHVAYPNLVKEGKCPEGYDIHYPFLFFETIWATNKFAGEDGEFALSHGDPTGAGYHGDFIMGWESSDFLQKALDTCQNQSGRIEDCALFDIQEDSKADQCSFEMPEVLSDEDVMSIQDGIPMGVPMQYGPADATKYPCVGRDGHSEPTKSAKSSKPSSSASDYGLLSKASSALFGDDDSKSSEGSDKASSYGSSTASDAEVAAASITASPSIYDAVDSSSANIVSTKTVTENGEVVEIAIEEVDMTVTATASQAADDKYRRHLHNHKRHGGARL</sequence>
<feature type="domain" description="DUF1996" evidence="3">
    <location>
        <begin position="33"/>
        <end position="278"/>
    </location>
</feature>
<evidence type="ECO:0000259" key="3">
    <source>
        <dbReference type="Pfam" id="PF09362"/>
    </source>
</evidence>
<dbReference type="InterPro" id="IPR018535">
    <property type="entry name" value="DUF1996"/>
</dbReference>
<feature type="compositionally biased region" description="Low complexity" evidence="1">
    <location>
        <begin position="402"/>
        <end position="411"/>
    </location>
</feature>
<evidence type="ECO:0000256" key="2">
    <source>
        <dbReference type="SAM" id="SignalP"/>
    </source>
</evidence>
<organism evidence="4 5">
    <name type="scientific">Cladosporium halotolerans</name>
    <dbReference type="NCBI Taxonomy" id="1052096"/>
    <lineage>
        <taxon>Eukaryota</taxon>
        <taxon>Fungi</taxon>
        <taxon>Dikarya</taxon>
        <taxon>Ascomycota</taxon>
        <taxon>Pezizomycotina</taxon>
        <taxon>Dothideomycetes</taxon>
        <taxon>Dothideomycetidae</taxon>
        <taxon>Cladosporiales</taxon>
        <taxon>Cladosporiaceae</taxon>
        <taxon>Cladosporium</taxon>
    </lineage>
</organism>
<keyword evidence="5" id="KW-1185">Reference proteome</keyword>
<feature type="chain" id="PRO_5044341634" description="DUF1996 domain-containing protein" evidence="2">
    <location>
        <begin position="18"/>
        <end position="489"/>
    </location>
</feature>
<comment type="caution">
    <text evidence="4">The sequence shown here is derived from an EMBL/GenBank/DDBJ whole genome shotgun (WGS) entry which is preliminary data.</text>
</comment>
<evidence type="ECO:0000313" key="4">
    <source>
        <dbReference type="EMBL" id="KAL1586415.1"/>
    </source>
</evidence>
<dbReference type="PANTHER" id="PTHR43662:SF7">
    <property type="entry name" value="DUF1996 DOMAIN-CONTAINING PROTEIN"/>
    <property type="match status" value="1"/>
</dbReference>
<dbReference type="AlphaFoldDB" id="A0AB34KS74"/>
<dbReference type="Pfam" id="PF09362">
    <property type="entry name" value="DUF1996"/>
    <property type="match status" value="1"/>
</dbReference>